<comment type="similarity">
    <text evidence="2">Belongs to the fimbrial protein family.</text>
</comment>
<feature type="signal peptide" evidence="5">
    <location>
        <begin position="1"/>
        <end position="23"/>
    </location>
</feature>
<gene>
    <name evidence="6" type="ORF">GJ746_01895</name>
</gene>
<evidence type="ECO:0000256" key="4">
    <source>
        <dbReference type="ARBA" id="ARBA00023263"/>
    </source>
</evidence>
<comment type="subcellular location">
    <subcellularLocation>
        <location evidence="1">Fimbrium</location>
    </subcellularLocation>
</comment>
<dbReference type="InterPro" id="IPR050263">
    <property type="entry name" value="Bact_Fimbrial_Adh_Pro"/>
</dbReference>
<dbReference type="SUPFAM" id="SSF49401">
    <property type="entry name" value="Bacterial adhesins"/>
    <property type="match status" value="1"/>
</dbReference>
<feature type="chain" id="PRO_5025363757" evidence="5">
    <location>
        <begin position="24"/>
        <end position="184"/>
    </location>
</feature>
<dbReference type="Proteomes" id="UP000427108">
    <property type="component" value="Chromosome"/>
</dbReference>
<dbReference type="AlphaFoldDB" id="A0A6B8MR93"/>
<accession>A0A6B8MR93</accession>
<dbReference type="InterPro" id="IPR008966">
    <property type="entry name" value="Adhesion_dom_sf"/>
</dbReference>
<evidence type="ECO:0000313" key="7">
    <source>
        <dbReference type="Proteomes" id="UP000427108"/>
    </source>
</evidence>
<dbReference type="GO" id="GO:0043709">
    <property type="term" value="P:cell adhesion involved in single-species biofilm formation"/>
    <property type="evidence" value="ECO:0007669"/>
    <property type="project" value="TreeGrafter"/>
</dbReference>
<dbReference type="PANTHER" id="PTHR33420">
    <property type="entry name" value="FIMBRIAL SUBUNIT ELFA-RELATED"/>
    <property type="match status" value="1"/>
</dbReference>
<evidence type="ECO:0000256" key="3">
    <source>
        <dbReference type="ARBA" id="ARBA00022729"/>
    </source>
</evidence>
<organism evidence="6 7">
    <name type="scientific">Klebsiella oxytoca</name>
    <dbReference type="NCBI Taxonomy" id="571"/>
    <lineage>
        <taxon>Bacteria</taxon>
        <taxon>Pseudomonadati</taxon>
        <taxon>Pseudomonadota</taxon>
        <taxon>Gammaproteobacteria</taxon>
        <taxon>Enterobacterales</taxon>
        <taxon>Enterobacteriaceae</taxon>
        <taxon>Klebsiella/Raoultella group</taxon>
        <taxon>Klebsiella</taxon>
    </lineage>
</organism>
<dbReference type="OrthoDB" id="7030999at2"/>
<sequence length="184" mass="18924">MKFNKLALSAVIASACFASSAMAADGTINFEGELVATTCDITVDGQPSPALVTLPTVSVSNLASAGQTTGTTGFTIGLENCQGVTATNTAAAYFENGSTVDFNSYNLINTAAAATAATNVQLQLLDQQTSTKIKVGNSDQIVNTTRFDISSGSTVLPYSVEYYATGATTPGLVESAVNFSIDYQ</sequence>
<evidence type="ECO:0000256" key="2">
    <source>
        <dbReference type="ARBA" id="ARBA00006671"/>
    </source>
</evidence>
<evidence type="ECO:0000256" key="1">
    <source>
        <dbReference type="ARBA" id="ARBA00004561"/>
    </source>
</evidence>
<dbReference type="GO" id="GO:0009289">
    <property type="term" value="C:pilus"/>
    <property type="evidence" value="ECO:0007669"/>
    <property type="project" value="UniProtKB-SubCell"/>
</dbReference>
<evidence type="ECO:0000256" key="5">
    <source>
        <dbReference type="SAM" id="SignalP"/>
    </source>
</evidence>
<name>A0A6B8MR93_KLEOX</name>
<dbReference type="InterPro" id="IPR039458">
    <property type="entry name" value="FimA-like"/>
</dbReference>
<reference evidence="6 7" key="1">
    <citation type="submission" date="2019-11" db="EMBL/GenBank/DDBJ databases">
        <title>Isolation and Application of One Kind of P-Hydroxybenzoic Acid Degrading Bacterium in Mitigating Cropping Obstacle of Cucumber.</title>
        <authorList>
            <person name="Wu F."/>
            <person name="An Y."/>
        </authorList>
    </citation>
    <scope>NUCLEOTIDE SEQUENCE [LARGE SCALE GENOMIC DNA]</scope>
    <source>
        <strain evidence="6 7">P620</strain>
    </source>
</reference>
<proteinExistence type="inferred from homology"/>
<dbReference type="RefSeq" id="WP_154678686.1">
    <property type="nucleotide sequence ID" value="NZ_CP046115.1"/>
</dbReference>
<evidence type="ECO:0000313" key="6">
    <source>
        <dbReference type="EMBL" id="QGN36130.1"/>
    </source>
</evidence>
<dbReference type="PROSITE" id="PS51257">
    <property type="entry name" value="PROKAR_LIPOPROTEIN"/>
    <property type="match status" value="1"/>
</dbReference>
<dbReference type="InterPro" id="IPR036937">
    <property type="entry name" value="Adhesion_dom_fimbrial_sf"/>
</dbReference>
<keyword evidence="3 5" id="KW-0732">Signal</keyword>
<dbReference type="Gene3D" id="2.60.40.1090">
    <property type="entry name" value="Fimbrial-type adhesion domain"/>
    <property type="match status" value="1"/>
</dbReference>
<keyword evidence="4" id="KW-0281">Fimbrium</keyword>
<dbReference type="Pfam" id="PF16970">
    <property type="entry name" value="FimA"/>
    <property type="match status" value="1"/>
</dbReference>
<dbReference type="EMBL" id="CP046115">
    <property type="protein sequence ID" value="QGN36130.1"/>
    <property type="molecule type" value="Genomic_DNA"/>
</dbReference>
<dbReference type="PANTHER" id="PTHR33420:SF3">
    <property type="entry name" value="FIMBRIAL SUBUNIT ELFA"/>
    <property type="match status" value="1"/>
</dbReference>
<protein>
    <submittedName>
        <fullName evidence="6">Fimbrial protein</fullName>
    </submittedName>
</protein>